<accession>A0A1F4V3Q1</accession>
<dbReference type="Proteomes" id="UP000177371">
    <property type="component" value="Unassembled WGS sequence"/>
</dbReference>
<evidence type="ECO:0000259" key="1">
    <source>
        <dbReference type="PROSITE" id="PS50910"/>
    </source>
</evidence>
<dbReference type="EMBL" id="MEUT01000011">
    <property type="protein sequence ID" value="OGC51812.1"/>
    <property type="molecule type" value="Genomic_DNA"/>
</dbReference>
<organism evidence="2 3">
    <name type="scientific">candidate division WWE3 bacterium RBG_16_37_10</name>
    <dbReference type="NCBI Taxonomy" id="1802610"/>
    <lineage>
        <taxon>Bacteria</taxon>
        <taxon>Katanobacteria</taxon>
    </lineage>
</organism>
<proteinExistence type="predicted"/>
<gene>
    <name evidence="2" type="ORF">A2W32_02110</name>
</gene>
<dbReference type="SUPFAM" id="SSF81593">
    <property type="entry name" value="Nucleotidyltransferase substrate binding subunit/domain"/>
    <property type="match status" value="1"/>
</dbReference>
<dbReference type="Pfam" id="PF05168">
    <property type="entry name" value="HEPN"/>
    <property type="match status" value="1"/>
</dbReference>
<sequence length="81" mass="9928">MIYSNTDKRHPKIHDLVKLYVESTLTDLEKFKEFLTEVDKHYYQVRYPDLVKLKYSRNMAEKTLSQTKEIFKWIKSQIEKK</sequence>
<dbReference type="STRING" id="1802610.A2W32_02110"/>
<evidence type="ECO:0000313" key="3">
    <source>
        <dbReference type="Proteomes" id="UP000177371"/>
    </source>
</evidence>
<feature type="domain" description="HEPN" evidence="1">
    <location>
        <begin position="1"/>
        <end position="70"/>
    </location>
</feature>
<name>A0A1F4V3Q1_UNCKA</name>
<evidence type="ECO:0000313" key="2">
    <source>
        <dbReference type="EMBL" id="OGC51812.1"/>
    </source>
</evidence>
<dbReference type="AlphaFoldDB" id="A0A1F4V3Q1"/>
<dbReference type="InterPro" id="IPR007842">
    <property type="entry name" value="HEPN_dom"/>
</dbReference>
<dbReference type="Gene3D" id="1.20.120.330">
    <property type="entry name" value="Nucleotidyltransferases domain 2"/>
    <property type="match status" value="1"/>
</dbReference>
<reference evidence="2 3" key="1">
    <citation type="journal article" date="2016" name="Nat. Commun.">
        <title>Thousands of microbial genomes shed light on interconnected biogeochemical processes in an aquifer system.</title>
        <authorList>
            <person name="Anantharaman K."/>
            <person name="Brown C.T."/>
            <person name="Hug L.A."/>
            <person name="Sharon I."/>
            <person name="Castelle C.J."/>
            <person name="Probst A.J."/>
            <person name="Thomas B.C."/>
            <person name="Singh A."/>
            <person name="Wilkins M.J."/>
            <person name="Karaoz U."/>
            <person name="Brodie E.L."/>
            <person name="Williams K.H."/>
            <person name="Hubbard S.S."/>
            <person name="Banfield J.F."/>
        </authorList>
    </citation>
    <scope>NUCLEOTIDE SEQUENCE [LARGE SCALE GENOMIC DNA]</scope>
</reference>
<dbReference type="PROSITE" id="PS50910">
    <property type="entry name" value="HEPN"/>
    <property type="match status" value="1"/>
</dbReference>
<comment type="caution">
    <text evidence="2">The sequence shown here is derived from an EMBL/GenBank/DDBJ whole genome shotgun (WGS) entry which is preliminary data.</text>
</comment>
<protein>
    <recommendedName>
        <fullName evidence="1">HEPN domain-containing protein</fullName>
    </recommendedName>
</protein>